<name>A0A5E4QPG2_9NEOP</name>
<evidence type="ECO:0000313" key="3">
    <source>
        <dbReference type="EMBL" id="VVC98745.1"/>
    </source>
</evidence>
<evidence type="ECO:0000313" key="4">
    <source>
        <dbReference type="Proteomes" id="UP000324832"/>
    </source>
</evidence>
<gene>
    <name evidence="3" type="ORF">LSINAPIS_LOCUS9769</name>
</gene>
<dbReference type="SMART" id="SM00409">
    <property type="entry name" value="IG"/>
    <property type="match status" value="2"/>
</dbReference>
<dbReference type="InterPro" id="IPR003599">
    <property type="entry name" value="Ig_sub"/>
</dbReference>
<dbReference type="AlphaFoldDB" id="A0A5E4QPG2"/>
<dbReference type="Proteomes" id="UP000324832">
    <property type="component" value="Unassembled WGS sequence"/>
</dbReference>
<keyword evidence="4" id="KW-1185">Reference proteome</keyword>
<evidence type="ECO:0000259" key="2">
    <source>
        <dbReference type="PROSITE" id="PS50835"/>
    </source>
</evidence>
<dbReference type="PANTHER" id="PTHR23279:SF36">
    <property type="entry name" value="DEFECTIVE PROBOSCIS EXTENSION RESPONSE 9, ISOFORM A"/>
    <property type="match status" value="1"/>
</dbReference>
<protein>
    <recommendedName>
        <fullName evidence="2">Ig-like domain-containing protein</fullName>
    </recommendedName>
</protein>
<dbReference type="PROSITE" id="PS50835">
    <property type="entry name" value="IG_LIKE"/>
    <property type="match status" value="2"/>
</dbReference>
<dbReference type="EMBL" id="FZQP02003778">
    <property type="protein sequence ID" value="VVC98745.1"/>
    <property type="molecule type" value="Genomic_DNA"/>
</dbReference>
<dbReference type="InterPro" id="IPR013783">
    <property type="entry name" value="Ig-like_fold"/>
</dbReference>
<dbReference type="SMART" id="SM00408">
    <property type="entry name" value="IGc2"/>
    <property type="match status" value="2"/>
</dbReference>
<reference evidence="3 4" key="1">
    <citation type="submission" date="2017-07" db="EMBL/GenBank/DDBJ databases">
        <authorList>
            <person name="Talla V."/>
            <person name="Backstrom N."/>
        </authorList>
    </citation>
    <scope>NUCLEOTIDE SEQUENCE [LARGE SCALE GENOMIC DNA]</scope>
</reference>
<dbReference type="InterPro" id="IPR007110">
    <property type="entry name" value="Ig-like_dom"/>
</dbReference>
<keyword evidence="1" id="KW-0732">Signal</keyword>
<feature type="domain" description="Ig-like" evidence="2">
    <location>
        <begin position="149"/>
        <end position="253"/>
    </location>
</feature>
<accession>A0A5E4QPG2</accession>
<dbReference type="CDD" id="cd00096">
    <property type="entry name" value="Ig"/>
    <property type="match status" value="1"/>
</dbReference>
<dbReference type="GO" id="GO:0032589">
    <property type="term" value="C:neuron projection membrane"/>
    <property type="evidence" value="ECO:0007669"/>
    <property type="project" value="TreeGrafter"/>
</dbReference>
<dbReference type="InterPro" id="IPR036179">
    <property type="entry name" value="Ig-like_dom_sf"/>
</dbReference>
<dbReference type="PANTHER" id="PTHR23279">
    <property type="entry name" value="DEFECTIVE PROBOSCIS EXTENSION RESPONSE DPR -RELATED"/>
    <property type="match status" value="1"/>
</dbReference>
<dbReference type="Gene3D" id="2.60.40.10">
    <property type="entry name" value="Immunoglobulins"/>
    <property type="match status" value="2"/>
</dbReference>
<feature type="signal peptide" evidence="1">
    <location>
        <begin position="1"/>
        <end position="19"/>
    </location>
</feature>
<evidence type="ECO:0000256" key="1">
    <source>
        <dbReference type="SAM" id="SignalP"/>
    </source>
</evidence>
<feature type="domain" description="Ig-like" evidence="2">
    <location>
        <begin position="23"/>
        <end position="138"/>
    </location>
</feature>
<dbReference type="SUPFAM" id="SSF48726">
    <property type="entry name" value="Immunoglobulin"/>
    <property type="match status" value="2"/>
</dbReference>
<feature type="chain" id="PRO_5023084903" description="Ig-like domain-containing protein" evidence="1">
    <location>
        <begin position="20"/>
        <end position="310"/>
    </location>
</feature>
<sequence length="310" mass="33436">MVWAAPLVQLMLLVLPSLAGPGPGFSSRQRTAVVARAGDSAALRCSVLRLHDRAVSWIRSNDLQILTHAGVVFTADSRVSCSDAAADHSEKMLDDDTAASQEWEGPVKVHTLRLERLRLSDSGRYECQINTEPKMSLFFNLTVIDTELPTVQVSAAVRDVRGALGGVAQLTCEARYVSWGELSSDTLAALPPLRVHWQHEEYALDTQSSRGGISLETERWPGRSVSRLTLAQLSASDAGRYMCAAHGASAHLHLHVDGADITEGAGGGVEWMQRDQAVARVSSAPRQRRHHALALSLTLALSYAGSLAVT</sequence>
<dbReference type="GO" id="GO:0050808">
    <property type="term" value="P:synapse organization"/>
    <property type="evidence" value="ECO:0007669"/>
    <property type="project" value="TreeGrafter"/>
</dbReference>
<dbReference type="InterPro" id="IPR037448">
    <property type="entry name" value="Zig-8"/>
</dbReference>
<dbReference type="InterPro" id="IPR003598">
    <property type="entry name" value="Ig_sub2"/>
</dbReference>
<proteinExistence type="predicted"/>
<organism evidence="3 4">
    <name type="scientific">Leptidea sinapis</name>
    <dbReference type="NCBI Taxonomy" id="189913"/>
    <lineage>
        <taxon>Eukaryota</taxon>
        <taxon>Metazoa</taxon>
        <taxon>Ecdysozoa</taxon>
        <taxon>Arthropoda</taxon>
        <taxon>Hexapoda</taxon>
        <taxon>Insecta</taxon>
        <taxon>Pterygota</taxon>
        <taxon>Neoptera</taxon>
        <taxon>Endopterygota</taxon>
        <taxon>Lepidoptera</taxon>
        <taxon>Glossata</taxon>
        <taxon>Ditrysia</taxon>
        <taxon>Papilionoidea</taxon>
        <taxon>Pieridae</taxon>
        <taxon>Dismorphiinae</taxon>
        <taxon>Leptidea</taxon>
    </lineage>
</organism>